<dbReference type="GO" id="GO:0005739">
    <property type="term" value="C:mitochondrion"/>
    <property type="evidence" value="ECO:0007669"/>
    <property type="project" value="TreeGrafter"/>
</dbReference>
<organism evidence="2 3">
    <name type="scientific">Fusarium longipes</name>
    <dbReference type="NCBI Taxonomy" id="694270"/>
    <lineage>
        <taxon>Eukaryota</taxon>
        <taxon>Fungi</taxon>
        <taxon>Dikarya</taxon>
        <taxon>Ascomycota</taxon>
        <taxon>Pezizomycotina</taxon>
        <taxon>Sordariomycetes</taxon>
        <taxon>Hypocreomycetidae</taxon>
        <taxon>Hypocreales</taxon>
        <taxon>Nectriaceae</taxon>
        <taxon>Fusarium</taxon>
    </lineage>
</organism>
<accession>A0A395T598</accession>
<dbReference type="STRING" id="694270.A0A395T598"/>
<dbReference type="AlphaFoldDB" id="A0A395T598"/>
<evidence type="ECO:0000313" key="3">
    <source>
        <dbReference type="Proteomes" id="UP000266234"/>
    </source>
</evidence>
<dbReference type="Gene3D" id="3.90.180.10">
    <property type="entry name" value="Medium-chain alcohol dehydrogenases, catalytic domain"/>
    <property type="match status" value="1"/>
</dbReference>
<dbReference type="SUPFAM" id="SSF51735">
    <property type="entry name" value="NAD(P)-binding Rossmann-fold domains"/>
    <property type="match status" value="1"/>
</dbReference>
<evidence type="ECO:0000313" key="2">
    <source>
        <dbReference type="EMBL" id="RGP79923.1"/>
    </source>
</evidence>
<proteinExistence type="predicted"/>
<dbReference type="PANTHER" id="PTHR11695">
    <property type="entry name" value="ALCOHOL DEHYDROGENASE RELATED"/>
    <property type="match status" value="1"/>
</dbReference>
<dbReference type="SMART" id="SM00829">
    <property type="entry name" value="PKS_ER"/>
    <property type="match status" value="1"/>
</dbReference>
<dbReference type="Pfam" id="PF13602">
    <property type="entry name" value="ADH_zinc_N_2"/>
    <property type="match status" value="1"/>
</dbReference>
<keyword evidence="3" id="KW-1185">Reference proteome</keyword>
<dbReference type="InterPro" id="IPR050700">
    <property type="entry name" value="YIM1/Zinc_Alcohol_DH_Fams"/>
</dbReference>
<dbReference type="InterPro" id="IPR013154">
    <property type="entry name" value="ADH-like_N"/>
</dbReference>
<dbReference type="SUPFAM" id="SSF50129">
    <property type="entry name" value="GroES-like"/>
    <property type="match status" value="1"/>
</dbReference>
<dbReference type="Proteomes" id="UP000266234">
    <property type="component" value="Unassembled WGS sequence"/>
</dbReference>
<gene>
    <name evidence="2" type="ORF">FLONG3_1994</name>
</gene>
<dbReference type="InterPro" id="IPR036291">
    <property type="entry name" value="NAD(P)-bd_dom_sf"/>
</dbReference>
<dbReference type="EMBL" id="PXOG01000039">
    <property type="protein sequence ID" value="RGP79923.1"/>
    <property type="molecule type" value="Genomic_DNA"/>
</dbReference>
<sequence>MQLTTGVARPTPTDLQPGQVLARVVYAALNPVDYRIPELGVAARTMASFPLITGSDMAGIIEAVGPNVDSSIKKGTSIMARIGPAKPQGTLAEYVVLDKGTWTTVAGVDLKEAAGAVTVALTAYQSIKPYVNEGDKVFLNGGGGGLGIAGIQIAKLLGCHVTVSCSTDKIQLCKDLGADEVIDYKTSDVMTELTKHSAGMALIVDNVGNSPTDLYKRSDSILIPSGAYIYVGARMSFAAIWNLSNSLIRPTWLGGQSRKFVRLNVKTVDEDLKQIAAWMADGKLKTVLDSTFEFEKVQEAFDRMKTGKARGKVIVRVAGEKVGQSRI</sequence>
<dbReference type="InterPro" id="IPR011032">
    <property type="entry name" value="GroES-like_sf"/>
</dbReference>
<evidence type="ECO:0000259" key="1">
    <source>
        <dbReference type="SMART" id="SM00829"/>
    </source>
</evidence>
<protein>
    <submittedName>
        <fullName evidence="2">Zinc-binding dehydrogenase</fullName>
    </submittedName>
</protein>
<dbReference type="OrthoDB" id="201656at2759"/>
<feature type="domain" description="Enoyl reductase (ER)" evidence="1">
    <location>
        <begin position="6"/>
        <end position="315"/>
    </location>
</feature>
<dbReference type="Pfam" id="PF08240">
    <property type="entry name" value="ADH_N"/>
    <property type="match status" value="1"/>
</dbReference>
<dbReference type="GO" id="GO:0016491">
    <property type="term" value="F:oxidoreductase activity"/>
    <property type="evidence" value="ECO:0007669"/>
    <property type="project" value="InterPro"/>
</dbReference>
<dbReference type="Gene3D" id="3.40.50.720">
    <property type="entry name" value="NAD(P)-binding Rossmann-like Domain"/>
    <property type="match status" value="1"/>
</dbReference>
<name>A0A395T598_9HYPO</name>
<dbReference type="PANTHER" id="PTHR11695:SF294">
    <property type="entry name" value="RETICULON-4-INTERACTING PROTEIN 1, MITOCHONDRIAL"/>
    <property type="match status" value="1"/>
</dbReference>
<reference evidence="2 3" key="1">
    <citation type="journal article" date="2018" name="PLoS Pathog.">
        <title>Evolution of structural diversity of trichothecenes, a family of toxins produced by plant pathogenic and entomopathogenic fungi.</title>
        <authorList>
            <person name="Proctor R.H."/>
            <person name="McCormick S.P."/>
            <person name="Kim H.S."/>
            <person name="Cardoza R.E."/>
            <person name="Stanley A.M."/>
            <person name="Lindo L."/>
            <person name="Kelly A."/>
            <person name="Brown D.W."/>
            <person name="Lee T."/>
            <person name="Vaughan M.M."/>
            <person name="Alexander N.J."/>
            <person name="Busman M."/>
            <person name="Gutierrez S."/>
        </authorList>
    </citation>
    <scope>NUCLEOTIDE SEQUENCE [LARGE SCALE GENOMIC DNA]</scope>
    <source>
        <strain evidence="2 3">NRRL 20695</strain>
    </source>
</reference>
<comment type="caution">
    <text evidence="2">The sequence shown here is derived from an EMBL/GenBank/DDBJ whole genome shotgun (WGS) entry which is preliminary data.</text>
</comment>
<dbReference type="CDD" id="cd08267">
    <property type="entry name" value="MDR1"/>
    <property type="match status" value="1"/>
</dbReference>
<dbReference type="InterPro" id="IPR020843">
    <property type="entry name" value="ER"/>
</dbReference>